<evidence type="ECO:0000313" key="2">
    <source>
        <dbReference type="EMBL" id="EER12571.1"/>
    </source>
</evidence>
<evidence type="ECO:0008006" key="4">
    <source>
        <dbReference type="Google" id="ProtNLM"/>
    </source>
</evidence>
<dbReference type="CDD" id="cd00167">
    <property type="entry name" value="SANT"/>
    <property type="match status" value="1"/>
</dbReference>
<keyword evidence="3" id="KW-1185">Reference proteome</keyword>
<dbReference type="EMBL" id="GG676038">
    <property type="protein sequence ID" value="EER12571.1"/>
    <property type="molecule type" value="Genomic_DNA"/>
</dbReference>
<evidence type="ECO:0000256" key="1">
    <source>
        <dbReference type="SAM" id="MobiDB-lite"/>
    </source>
</evidence>
<sequence>MPPRKADTTTSGGMKMNGDTQFQIFYMNRLPSLSTIIASKFESPGISKRDLASIPVLEWKIMTGAGSPFLNYIEERLPQIADSSPSHHITDCTCMCIGEWILQNGGAGSAYPGASQGSREDLSSVEDESSLSSVLDDSAGGEAEDSLDASQLSHKRSSRDPWSVDEINQLRRAVTQFGTDFKKISASSDFK</sequence>
<proteinExistence type="predicted"/>
<dbReference type="Proteomes" id="UP000007800">
    <property type="component" value="Unassembled WGS sequence"/>
</dbReference>
<protein>
    <recommendedName>
        <fullName evidence="4">Myb-like domain-containing protein</fullName>
    </recommendedName>
</protein>
<name>C5KSF7_PERM5</name>
<gene>
    <name evidence="2" type="ORF">Pmar_PMAR027389</name>
</gene>
<dbReference type="GeneID" id="9058275"/>
<organism evidence="3">
    <name type="scientific">Perkinsus marinus (strain ATCC 50983 / TXsc)</name>
    <dbReference type="NCBI Taxonomy" id="423536"/>
    <lineage>
        <taxon>Eukaryota</taxon>
        <taxon>Sar</taxon>
        <taxon>Alveolata</taxon>
        <taxon>Perkinsozoa</taxon>
        <taxon>Perkinsea</taxon>
        <taxon>Perkinsida</taxon>
        <taxon>Perkinsidae</taxon>
        <taxon>Perkinsus</taxon>
    </lineage>
</organism>
<feature type="region of interest" description="Disordered" evidence="1">
    <location>
        <begin position="109"/>
        <end position="163"/>
    </location>
</feature>
<dbReference type="InParanoid" id="C5KSF7"/>
<dbReference type="InterPro" id="IPR001005">
    <property type="entry name" value="SANT/Myb"/>
</dbReference>
<accession>C5KSF7</accession>
<evidence type="ECO:0000313" key="3">
    <source>
        <dbReference type="Proteomes" id="UP000007800"/>
    </source>
</evidence>
<dbReference type="RefSeq" id="XP_002780776.1">
    <property type="nucleotide sequence ID" value="XM_002780730.1"/>
</dbReference>
<dbReference type="AlphaFoldDB" id="C5KSF7"/>
<reference evidence="2 3" key="1">
    <citation type="submission" date="2008-07" db="EMBL/GenBank/DDBJ databases">
        <authorList>
            <person name="El-Sayed N."/>
            <person name="Caler E."/>
            <person name="Inman J."/>
            <person name="Amedeo P."/>
            <person name="Hass B."/>
            <person name="Wortman J."/>
        </authorList>
    </citation>
    <scope>NUCLEOTIDE SEQUENCE [LARGE SCALE GENOMIC DNA]</scope>
    <source>
        <strain evidence="3">ATCC 50983 / TXsc</strain>
    </source>
</reference>